<dbReference type="SUPFAM" id="SSF52335">
    <property type="entry name" value="Methylglyoxal synthase-like"/>
    <property type="match status" value="1"/>
</dbReference>
<dbReference type="NCBIfam" id="NF002049">
    <property type="entry name" value="PRK00881.1"/>
    <property type="match status" value="1"/>
</dbReference>
<sequence>MNKRAVLSVADKAGLAELAQGLAERGFELVASGGTAAALAEAGVPATPVEEVAGHGTLLGGRIKTLHPALLGGVLADRDDPAQLRDLETLGARPVELVVVNFYPFAAGVAAGKSAEQLTELIDIGGPTLVRSAAKNHRHVAVVVDPADYGELLRALDGGGFTAELRARLAAKAFAYTSEYEAAISASFGGGEELRYGENPHQKAEVVGLDRLFRQVHGKPVSYNNINDALGAWRCVNEFDEPAAAVIKHATPCGVGGGDDAAAAMARAQQADPVAAYGGVLAVNRQVDAGRLASFLKGKFFEVVVLPEGEFAAAELKGGTRILLGKEPDRGARDRVTRSGVTLVQDVDARAVTAAELTVAGKVAPNEEQIAELLFAWRIAKHAQSNAVVLSRGRQSIGIGAGQTSRVGSAELAVKLAKELGHDPAGSCAASDGFFPFADGLERLATAGVAAVIQPGGSKRDAEVIAAADAAGVALVHAGVRHFRH</sequence>
<dbReference type="EC" id="2.1.2.3" evidence="10"/>
<name>A0A930XXF8_9GAMM</name>
<dbReference type="HAMAP" id="MF_00139">
    <property type="entry name" value="PurH"/>
    <property type="match status" value="1"/>
</dbReference>
<comment type="pathway">
    <text evidence="2 10">Purine metabolism; IMP biosynthesis via de novo pathway; 5-formamido-1-(5-phospho-D-ribosyl)imidazole-4-carboxamide from 5-amino-1-(5-phospho-D-ribosyl)imidazole-4-carboxamide (10-formyl THF route): step 1/1.</text>
</comment>
<evidence type="ECO:0000256" key="6">
    <source>
        <dbReference type="ARBA" id="ARBA00022801"/>
    </source>
</evidence>
<comment type="catalytic activity">
    <reaction evidence="9 10">
        <text>IMP + H2O = 5-formamido-1-(5-phospho-D-ribosyl)imidazole-4-carboxamide</text>
        <dbReference type="Rhea" id="RHEA:18445"/>
        <dbReference type="ChEBI" id="CHEBI:15377"/>
        <dbReference type="ChEBI" id="CHEBI:58053"/>
        <dbReference type="ChEBI" id="CHEBI:58467"/>
        <dbReference type="EC" id="3.5.4.10"/>
    </reaction>
</comment>
<dbReference type="PIRSF" id="PIRSF000414">
    <property type="entry name" value="AICARFT_IMPCHas"/>
    <property type="match status" value="1"/>
</dbReference>
<evidence type="ECO:0000256" key="1">
    <source>
        <dbReference type="ARBA" id="ARBA00004844"/>
    </source>
</evidence>
<protein>
    <recommendedName>
        <fullName evidence="10">Bifunctional purine biosynthesis protein PurH</fullName>
    </recommendedName>
    <domain>
        <recommendedName>
            <fullName evidence="10">Phosphoribosylaminoimidazolecarboxamide formyltransferase</fullName>
            <ecNumber evidence="10">2.1.2.3</ecNumber>
        </recommendedName>
        <alternativeName>
            <fullName evidence="10">AICAR transformylase</fullName>
        </alternativeName>
    </domain>
    <domain>
        <recommendedName>
            <fullName evidence="10">IMP cyclohydrolase</fullName>
            <ecNumber evidence="10">3.5.4.10</ecNumber>
        </recommendedName>
        <alternativeName>
            <fullName evidence="10">ATIC</fullName>
        </alternativeName>
        <alternativeName>
            <fullName evidence="10">IMP synthase</fullName>
        </alternativeName>
        <alternativeName>
            <fullName evidence="10">Inosinicase</fullName>
        </alternativeName>
    </domain>
</protein>
<evidence type="ECO:0000256" key="5">
    <source>
        <dbReference type="ARBA" id="ARBA00022755"/>
    </source>
</evidence>
<dbReference type="InterPro" id="IPR024051">
    <property type="entry name" value="AICAR_Tfase_dup_dom_sf"/>
</dbReference>
<comment type="domain">
    <text evidence="10">The IMP cyclohydrolase activity resides in the N-terminal region.</text>
</comment>
<dbReference type="InterPro" id="IPR011607">
    <property type="entry name" value="MGS-like_dom"/>
</dbReference>
<dbReference type="InterPro" id="IPR036914">
    <property type="entry name" value="MGS-like_dom_sf"/>
</dbReference>
<organism evidence="12 13">
    <name type="scientific">Candidatus Amphirhobacter heronislandensis</name>
    <dbReference type="NCBI Taxonomy" id="1732024"/>
    <lineage>
        <taxon>Bacteria</taxon>
        <taxon>Pseudomonadati</taxon>
        <taxon>Pseudomonadota</taxon>
        <taxon>Gammaproteobacteria</taxon>
        <taxon>Candidatus Tethybacterales</taxon>
        <taxon>Candidatus Tethybacteraceae</taxon>
        <taxon>Candidatus Amphirhobacter</taxon>
    </lineage>
</organism>
<dbReference type="Pfam" id="PF02142">
    <property type="entry name" value="MGS"/>
    <property type="match status" value="1"/>
</dbReference>
<dbReference type="Pfam" id="PF01808">
    <property type="entry name" value="AICARFT_IMPCHas"/>
    <property type="match status" value="1"/>
</dbReference>
<evidence type="ECO:0000256" key="2">
    <source>
        <dbReference type="ARBA" id="ARBA00004954"/>
    </source>
</evidence>
<dbReference type="Gene3D" id="3.40.140.20">
    <property type="match status" value="2"/>
</dbReference>
<dbReference type="GO" id="GO:0006189">
    <property type="term" value="P:'de novo' IMP biosynthetic process"/>
    <property type="evidence" value="ECO:0007669"/>
    <property type="project" value="UniProtKB-UniRule"/>
</dbReference>
<keyword evidence="4 10" id="KW-0808">Transferase</keyword>
<evidence type="ECO:0000313" key="13">
    <source>
        <dbReference type="Proteomes" id="UP000604381"/>
    </source>
</evidence>
<comment type="pathway">
    <text evidence="1 10">Purine metabolism; IMP biosynthesis via de novo pathway; IMP from 5-formamido-1-(5-phospho-D-ribosyl)imidazole-4-carboxamide: step 1/1.</text>
</comment>
<keyword evidence="13" id="KW-1185">Reference proteome</keyword>
<evidence type="ECO:0000256" key="7">
    <source>
        <dbReference type="ARBA" id="ARBA00023268"/>
    </source>
</evidence>
<dbReference type="FunFam" id="3.40.140.20:FF:000001">
    <property type="entry name" value="Bifunctional purine biosynthesis protein PurH"/>
    <property type="match status" value="1"/>
</dbReference>
<dbReference type="GO" id="GO:0005829">
    <property type="term" value="C:cytosol"/>
    <property type="evidence" value="ECO:0007669"/>
    <property type="project" value="TreeGrafter"/>
</dbReference>
<evidence type="ECO:0000256" key="3">
    <source>
        <dbReference type="ARBA" id="ARBA00007667"/>
    </source>
</evidence>
<dbReference type="FunFam" id="3.40.50.1380:FF:000001">
    <property type="entry name" value="Bifunctional purine biosynthesis protein PurH"/>
    <property type="match status" value="1"/>
</dbReference>
<dbReference type="SUPFAM" id="SSF53927">
    <property type="entry name" value="Cytidine deaminase-like"/>
    <property type="match status" value="1"/>
</dbReference>
<evidence type="ECO:0000256" key="9">
    <source>
        <dbReference type="ARBA" id="ARBA00050687"/>
    </source>
</evidence>
<accession>A0A930XXF8</accession>
<comment type="catalytic activity">
    <reaction evidence="8 10">
        <text>(6R)-10-formyltetrahydrofolate + 5-amino-1-(5-phospho-beta-D-ribosyl)imidazole-4-carboxamide = 5-formamido-1-(5-phospho-D-ribosyl)imidazole-4-carboxamide + (6S)-5,6,7,8-tetrahydrofolate</text>
        <dbReference type="Rhea" id="RHEA:22192"/>
        <dbReference type="ChEBI" id="CHEBI:57453"/>
        <dbReference type="ChEBI" id="CHEBI:58467"/>
        <dbReference type="ChEBI" id="CHEBI:58475"/>
        <dbReference type="ChEBI" id="CHEBI:195366"/>
        <dbReference type="EC" id="2.1.2.3"/>
    </reaction>
</comment>
<keyword evidence="5 10" id="KW-0658">Purine biosynthesis</keyword>
<dbReference type="Proteomes" id="UP000604381">
    <property type="component" value="Unassembled WGS sequence"/>
</dbReference>
<gene>
    <name evidence="10 12" type="primary">purH</name>
    <name evidence="12" type="ORF">ISN26_01535</name>
</gene>
<dbReference type="CDD" id="cd01421">
    <property type="entry name" value="IMPCH"/>
    <property type="match status" value="1"/>
</dbReference>
<dbReference type="EC" id="3.5.4.10" evidence="10"/>
<dbReference type="EMBL" id="JADHEI010000028">
    <property type="protein sequence ID" value="MBF2734768.1"/>
    <property type="molecule type" value="Genomic_DNA"/>
</dbReference>
<dbReference type="InterPro" id="IPR016193">
    <property type="entry name" value="Cytidine_deaminase-like"/>
</dbReference>
<reference evidence="12" key="1">
    <citation type="submission" date="2020-10" db="EMBL/GenBank/DDBJ databases">
        <title>An improved Amphimedon queenslandica hologenome assembly reveals how three proteobacterial symbionts can extend the metabolic phenotypic of their marine sponge host.</title>
        <authorList>
            <person name="Degnan B."/>
            <person name="Degnan S."/>
            <person name="Xiang X."/>
        </authorList>
    </citation>
    <scope>NUCLEOTIDE SEQUENCE</scope>
    <source>
        <strain evidence="12">AqS2</strain>
    </source>
</reference>
<dbReference type="InterPro" id="IPR002695">
    <property type="entry name" value="PurH-like"/>
</dbReference>
<dbReference type="PANTHER" id="PTHR11692:SF0">
    <property type="entry name" value="BIFUNCTIONAL PURINE BIOSYNTHESIS PROTEIN ATIC"/>
    <property type="match status" value="1"/>
</dbReference>
<dbReference type="SMART" id="SM00851">
    <property type="entry name" value="MGS"/>
    <property type="match status" value="1"/>
</dbReference>
<proteinExistence type="inferred from homology"/>
<dbReference type="AlphaFoldDB" id="A0A930XXF8"/>
<dbReference type="GO" id="GO:0004643">
    <property type="term" value="F:phosphoribosylaminoimidazolecarboxamide formyltransferase activity"/>
    <property type="evidence" value="ECO:0007669"/>
    <property type="project" value="UniProtKB-UniRule"/>
</dbReference>
<evidence type="ECO:0000256" key="8">
    <source>
        <dbReference type="ARBA" id="ARBA00050488"/>
    </source>
</evidence>
<dbReference type="PROSITE" id="PS51855">
    <property type="entry name" value="MGS"/>
    <property type="match status" value="1"/>
</dbReference>
<evidence type="ECO:0000256" key="4">
    <source>
        <dbReference type="ARBA" id="ARBA00022679"/>
    </source>
</evidence>
<dbReference type="SMART" id="SM00798">
    <property type="entry name" value="AICARFT_IMPCHas"/>
    <property type="match status" value="1"/>
</dbReference>
<comment type="similarity">
    <text evidence="3 10">Belongs to the PurH family.</text>
</comment>
<comment type="caution">
    <text evidence="12">The sequence shown here is derived from an EMBL/GenBank/DDBJ whole genome shotgun (WGS) entry which is preliminary data.</text>
</comment>
<evidence type="ECO:0000259" key="11">
    <source>
        <dbReference type="PROSITE" id="PS51855"/>
    </source>
</evidence>
<dbReference type="Gene3D" id="3.40.50.1380">
    <property type="entry name" value="Methylglyoxal synthase-like domain"/>
    <property type="match status" value="1"/>
</dbReference>
<keyword evidence="7 10" id="KW-0511">Multifunctional enzyme</keyword>
<keyword evidence="6 10" id="KW-0378">Hydrolase</keyword>
<evidence type="ECO:0000313" key="12">
    <source>
        <dbReference type="EMBL" id="MBF2734768.1"/>
    </source>
</evidence>
<dbReference type="GO" id="GO:0003937">
    <property type="term" value="F:IMP cyclohydrolase activity"/>
    <property type="evidence" value="ECO:0007669"/>
    <property type="project" value="UniProtKB-UniRule"/>
</dbReference>
<feature type="domain" description="MGS-like" evidence="11">
    <location>
        <begin position="1"/>
        <end position="144"/>
    </location>
</feature>
<evidence type="ECO:0000256" key="10">
    <source>
        <dbReference type="HAMAP-Rule" id="MF_00139"/>
    </source>
</evidence>
<dbReference type="PANTHER" id="PTHR11692">
    <property type="entry name" value="BIFUNCTIONAL PURINE BIOSYNTHESIS PROTEIN PURH"/>
    <property type="match status" value="1"/>
</dbReference>